<dbReference type="GO" id="GO:0003924">
    <property type="term" value="F:GTPase activity"/>
    <property type="evidence" value="ECO:0007669"/>
    <property type="project" value="InterPro"/>
</dbReference>
<organism evidence="5 6">
    <name type="scientific">Danionella cerebrum</name>
    <dbReference type="NCBI Taxonomy" id="2873325"/>
    <lineage>
        <taxon>Eukaryota</taxon>
        <taxon>Metazoa</taxon>
        <taxon>Chordata</taxon>
        <taxon>Craniata</taxon>
        <taxon>Vertebrata</taxon>
        <taxon>Euteleostomi</taxon>
        <taxon>Actinopterygii</taxon>
        <taxon>Neopterygii</taxon>
        <taxon>Teleostei</taxon>
        <taxon>Ostariophysi</taxon>
        <taxon>Cypriniformes</taxon>
        <taxon>Danionidae</taxon>
        <taxon>Danioninae</taxon>
        <taxon>Danionella</taxon>
    </lineage>
</organism>
<dbReference type="InterPro" id="IPR005225">
    <property type="entry name" value="Small_GTP-bd"/>
</dbReference>
<dbReference type="STRING" id="623744.A0A553RCH4"/>
<dbReference type="PROSITE" id="PS51420">
    <property type="entry name" value="RHO"/>
    <property type="match status" value="1"/>
</dbReference>
<dbReference type="InterPro" id="IPR027417">
    <property type="entry name" value="P-loop_NTPase"/>
</dbReference>
<keyword evidence="2" id="KW-0342">GTP-binding</keyword>
<dbReference type="GO" id="GO:0005525">
    <property type="term" value="F:GTP binding"/>
    <property type="evidence" value="ECO:0007669"/>
    <property type="project" value="UniProtKB-KW"/>
</dbReference>
<feature type="region of interest" description="Disordered" evidence="4">
    <location>
        <begin position="974"/>
        <end position="994"/>
    </location>
</feature>
<proteinExistence type="predicted"/>
<evidence type="ECO:0000256" key="1">
    <source>
        <dbReference type="ARBA" id="ARBA00022741"/>
    </source>
</evidence>
<feature type="compositionally biased region" description="Polar residues" evidence="4">
    <location>
        <begin position="1157"/>
        <end position="1166"/>
    </location>
</feature>
<dbReference type="InterPro" id="IPR001806">
    <property type="entry name" value="Small_GTPase"/>
</dbReference>
<evidence type="ECO:0000256" key="2">
    <source>
        <dbReference type="ARBA" id="ARBA00023134"/>
    </source>
</evidence>
<dbReference type="FunFam" id="3.40.50.300:FF:001129">
    <property type="entry name" value="ras-related protein Rab-44 isoform X2"/>
    <property type="match status" value="1"/>
</dbReference>
<dbReference type="SMART" id="SM00174">
    <property type="entry name" value="RHO"/>
    <property type="match status" value="1"/>
</dbReference>
<feature type="compositionally biased region" description="Basic residues" evidence="4">
    <location>
        <begin position="1101"/>
        <end position="1112"/>
    </location>
</feature>
<dbReference type="NCBIfam" id="TIGR00231">
    <property type="entry name" value="small_GTP"/>
    <property type="match status" value="1"/>
</dbReference>
<evidence type="ECO:0000313" key="6">
    <source>
        <dbReference type="Proteomes" id="UP000316079"/>
    </source>
</evidence>
<dbReference type="SUPFAM" id="SSF52540">
    <property type="entry name" value="P-loop containing nucleoside triphosphate hydrolases"/>
    <property type="match status" value="1"/>
</dbReference>
<sequence>MSGRRSKKSQKLGSSRRDLKVLNKHSEKDDDGGIAKSEHVEDEFDLEYSGQLNPTCCTSNPKTSELEIPQHAESQKGVVIEAKRKLGSTRKKTRAVEKDIKSDEMSEDVDEDQATKPVTTYFEEHHGHTEQSRSSLDSFVSFQPEISELEMRPGSPLSVVRKEKVAIHHQEFTDHSNEAVDTTEHSSTVTATESELFQENSILNNERKTRSCQDQSASIIGEVTDEATVIMKTVGEDQHSCVGLHLASNLSEFADCEKLKEIDILFGNEIFNPSVAFPTQPGTQQELDAELHSSDFDYVNQVLEDAGRYLSDSVPDSKMSYKDVTTEDEEGLQLKEKPQRFDQRTVSSRRPDTQQGDFAMNLEKTPSVCQHEFSLEDNDHSKLQRIGELAPTAASSPHEKSDLGKELNQHVASETCGDGTESRMDARDNEKAKTDFIEERDLRPGLEDSVNFHKFNIDVEETPRKSQTLPVEGDRELETQTEKSHVGYDAEETREKMCDVTAVVPEDNVDENKVDISKSPELHISQATHYANVKALQEFEDEGFELRITEENHSMSHLIQQNKEPKEINFNFEKKFEDECLVHTEGMSSMDNLTCRDETRTQNRIHGTEKQTINEAKDIGTFEASESDLMVLEGSLFAENSGKNETERKMGSTRRPLKGNREQIEGRELCEENRTLSDEPVIHRKKLTLKDQENLGECTVQSTKDGPEEPELCEVRPAEFSEFASLEPLHSRDLISEVLTVISTANTMESKILTNIQEESQEDPRRALLEYSSSEEQNKPFATLFNNRQQTDFNYGDDEMITDAVTMITESQVLQDSLGEGFKASHKSVKDIPGYGEKVERSSKTCHEDNLEAESSDQALGDAKSNFNPKQRAIPEEPCKNQAKLNLVIQKRKMGSTRKTLRVGKKEEESEKIEKEHKEVAKDSHTELKLPPEVKLNEESEHQLIDYSHPASMFSHPGDRSDKVQQEIITSEKESKIGSTQRNLGKGCLQQDRNGEEKVESIDTDLQLAQKSGEQEVLQQSLMATSQSSSNFELIVSEPYPKQVNTAIPKTNEEEHKVSVGQNVSEIQINKEYIGIPIPITSSQQAENINHTFQETASPSTKRKFGSRRANKGKQGFGRLPANDDRNELEDGDSKSESIQCKHRQDVNIIVVSEPCLSSQPQTPHQNRNEETSSKVQVDEAVKHNRSPGTMQTIHLTKSAFDVVQFNVVAVGNSCVGKTSFIRRFHDEQFTEDYRSTIGVDTFMETIALHDRTVKLQIWDTAGQESITRQVFHKADGILIMYDITNSKSFISVRDWITQARERASEHVVMMLLGNKSDSVKRQVQFQEGMDLAREYNIDFMECSAATAANVSEAMKALAELLVQQKTQKEEHLMLRRDPRQNKSGCC</sequence>
<name>A0A553RCH4_9TELE</name>
<dbReference type="PANTHER" id="PTHR47977">
    <property type="entry name" value="RAS-RELATED PROTEIN RAB"/>
    <property type="match status" value="1"/>
</dbReference>
<feature type="region of interest" description="Disordered" evidence="4">
    <location>
        <begin position="463"/>
        <end position="492"/>
    </location>
</feature>
<keyword evidence="6" id="KW-1185">Reference proteome</keyword>
<feature type="region of interest" description="Disordered" evidence="4">
    <location>
        <begin position="1157"/>
        <end position="1177"/>
    </location>
</feature>
<evidence type="ECO:0000256" key="4">
    <source>
        <dbReference type="SAM" id="MobiDB-lite"/>
    </source>
</evidence>
<evidence type="ECO:0008006" key="7">
    <source>
        <dbReference type="Google" id="ProtNLM"/>
    </source>
</evidence>
<feature type="region of interest" description="Disordered" evidence="4">
    <location>
        <begin position="314"/>
        <end position="354"/>
    </location>
</feature>
<reference evidence="5 6" key="1">
    <citation type="journal article" date="2019" name="Sci. Data">
        <title>Hybrid genome assembly and annotation of Danionella translucida.</title>
        <authorList>
            <person name="Kadobianskyi M."/>
            <person name="Schulze L."/>
            <person name="Schuelke M."/>
            <person name="Judkewitz B."/>
        </authorList>
    </citation>
    <scope>NUCLEOTIDE SEQUENCE [LARGE SCALE GENOMIC DNA]</scope>
    <source>
        <strain evidence="5 6">Bolton</strain>
    </source>
</reference>
<feature type="compositionally biased region" description="Basic and acidic residues" evidence="4">
    <location>
        <begin position="15"/>
        <end position="39"/>
    </location>
</feature>
<dbReference type="SMART" id="SM00173">
    <property type="entry name" value="RAS"/>
    <property type="match status" value="1"/>
</dbReference>
<feature type="compositionally biased region" description="Basic and acidic residues" evidence="4">
    <location>
        <begin position="332"/>
        <end position="343"/>
    </location>
</feature>
<feature type="region of interest" description="Disordered" evidence="4">
    <location>
        <begin position="1093"/>
        <end position="1140"/>
    </location>
</feature>
<evidence type="ECO:0000256" key="3">
    <source>
        <dbReference type="ARBA" id="ARBA00023288"/>
    </source>
</evidence>
<protein>
    <recommendedName>
        <fullName evidence="7">Small monomeric GTPase</fullName>
    </recommendedName>
</protein>
<feature type="compositionally biased region" description="Basic and acidic residues" evidence="4">
    <location>
        <begin position="1167"/>
        <end position="1177"/>
    </location>
</feature>
<dbReference type="EMBL" id="SRMA01025034">
    <property type="protein sequence ID" value="TRY99877.1"/>
    <property type="molecule type" value="Genomic_DNA"/>
</dbReference>
<accession>A0A553RCH4</accession>
<feature type="region of interest" description="Disordered" evidence="4">
    <location>
        <begin position="1"/>
        <end position="71"/>
    </location>
</feature>
<dbReference type="Pfam" id="PF00071">
    <property type="entry name" value="Ras"/>
    <property type="match status" value="1"/>
</dbReference>
<dbReference type="SMART" id="SM00176">
    <property type="entry name" value="RAN"/>
    <property type="match status" value="1"/>
</dbReference>
<keyword evidence="3" id="KW-0449">Lipoprotein</keyword>
<feature type="compositionally biased region" description="Basic and acidic residues" evidence="4">
    <location>
        <begin position="904"/>
        <end position="925"/>
    </location>
</feature>
<gene>
    <name evidence="5" type="ORF">DNTS_003654</name>
</gene>
<feature type="compositionally biased region" description="Basic residues" evidence="4">
    <location>
        <begin position="1"/>
        <end position="10"/>
    </location>
</feature>
<feature type="compositionally biased region" description="Polar residues" evidence="4">
    <location>
        <begin position="50"/>
        <end position="63"/>
    </location>
</feature>
<dbReference type="PROSITE" id="PS51419">
    <property type="entry name" value="RAB"/>
    <property type="match status" value="1"/>
</dbReference>
<feature type="compositionally biased region" description="Polar residues" evidence="4">
    <location>
        <begin position="344"/>
        <end position="354"/>
    </location>
</feature>
<dbReference type="InterPro" id="IPR050227">
    <property type="entry name" value="Rab"/>
</dbReference>
<comment type="caution">
    <text evidence="5">The sequence shown here is derived from an EMBL/GenBank/DDBJ whole genome shotgun (WGS) entry which is preliminary data.</text>
</comment>
<dbReference type="Proteomes" id="UP000316079">
    <property type="component" value="Unassembled WGS sequence"/>
</dbReference>
<dbReference type="Gene3D" id="3.40.50.300">
    <property type="entry name" value="P-loop containing nucleotide triphosphate hydrolases"/>
    <property type="match status" value="1"/>
</dbReference>
<dbReference type="PROSITE" id="PS51421">
    <property type="entry name" value="RAS"/>
    <property type="match status" value="1"/>
</dbReference>
<feature type="region of interest" description="Disordered" evidence="4">
    <location>
        <begin position="85"/>
        <end position="113"/>
    </location>
</feature>
<evidence type="ECO:0000313" key="5">
    <source>
        <dbReference type="EMBL" id="TRY99877.1"/>
    </source>
</evidence>
<feature type="compositionally biased region" description="Basic and acidic residues" evidence="4">
    <location>
        <begin position="472"/>
        <end position="492"/>
    </location>
</feature>
<dbReference type="SMART" id="SM00175">
    <property type="entry name" value="RAB"/>
    <property type="match status" value="1"/>
</dbReference>
<dbReference type="CDD" id="cd00154">
    <property type="entry name" value="Rab"/>
    <property type="match status" value="1"/>
</dbReference>
<dbReference type="PRINTS" id="PR00449">
    <property type="entry name" value="RASTRNSFRMNG"/>
</dbReference>
<dbReference type="OrthoDB" id="8939361at2759"/>
<feature type="compositionally biased region" description="Basic and acidic residues" evidence="4">
    <location>
        <begin position="94"/>
        <end position="104"/>
    </location>
</feature>
<keyword evidence="1" id="KW-0547">Nucleotide-binding</keyword>
<feature type="region of interest" description="Disordered" evidence="4">
    <location>
        <begin position="896"/>
        <end position="925"/>
    </location>
</feature>